<proteinExistence type="predicted"/>
<dbReference type="AlphaFoldDB" id="A0A5J4YSH1"/>
<keyword evidence="2 3" id="KW-0040">ANK repeat</keyword>
<protein>
    <submittedName>
        <fullName evidence="4">Putative ankyrin repeat protein</fullName>
    </submittedName>
</protein>
<dbReference type="Gene3D" id="1.25.40.20">
    <property type="entry name" value="Ankyrin repeat-containing domain"/>
    <property type="match status" value="2"/>
</dbReference>
<feature type="repeat" description="ANK" evidence="3">
    <location>
        <begin position="196"/>
        <end position="228"/>
    </location>
</feature>
<organism evidence="4 5">
    <name type="scientific">Porphyridium purpureum</name>
    <name type="common">Red alga</name>
    <name type="synonym">Porphyridium cruentum</name>
    <dbReference type="NCBI Taxonomy" id="35688"/>
    <lineage>
        <taxon>Eukaryota</taxon>
        <taxon>Rhodophyta</taxon>
        <taxon>Bangiophyceae</taxon>
        <taxon>Porphyridiales</taxon>
        <taxon>Porphyridiaceae</taxon>
        <taxon>Porphyridium</taxon>
    </lineage>
</organism>
<dbReference type="PROSITE" id="PS50297">
    <property type="entry name" value="ANK_REP_REGION"/>
    <property type="match status" value="2"/>
</dbReference>
<dbReference type="SMART" id="SM00248">
    <property type="entry name" value="ANK"/>
    <property type="match status" value="5"/>
</dbReference>
<evidence type="ECO:0000313" key="5">
    <source>
        <dbReference type="Proteomes" id="UP000324585"/>
    </source>
</evidence>
<sequence length="356" mass="39125">MEDSGGTLELGPYAHGLRALGWRGASAGASRRRGRGRGRRSFSTMALSQSSPVVVRLSTDMWKASAMGDARGIRRVVRRVQGRPRVDANAFLHNVHGAKSLRVAAMHGHEACVDVLLELGVPVDANDDDGRTALMDALNCNQVACVRKLIRRGADLEQRHEHDHSPLMRAVCHNAVGAVRVLLYYGAQADARRVGDCFTPLLFATSELRLECSQLLLEHGVDVDAQSDEGQTSLYFVIRGGLVHKMWAPMMWLVQLLLKHGATADIADITGTDPLDLVARLGAFSEHHLELFGLLVRGGADINRHVGDLTKRTSLLHTAHRQSSVSARYQIHVEDLLVLYGSRMSTGHKVRFMMEL</sequence>
<evidence type="ECO:0000313" key="4">
    <source>
        <dbReference type="EMBL" id="KAA8493860.1"/>
    </source>
</evidence>
<evidence type="ECO:0000256" key="1">
    <source>
        <dbReference type="ARBA" id="ARBA00022737"/>
    </source>
</evidence>
<accession>A0A5J4YSH1</accession>
<feature type="repeat" description="ANK" evidence="3">
    <location>
        <begin position="129"/>
        <end position="161"/>
    </location>
</feature>
<keyword evidence="5" id="KW-1185">Reference proteome</keyword>
<dbReference type="SUPFAM" id="SSF48403">
    <property type="entry name" value="Ankyrin repeat"/>
    <property type="match status" value="1"/>
</dbReference>
<dbReference type="PANTHER" id="PTHR24173:SF74">
    <property type="entry name" value="ANKYRIN REPEAT DOMAIN-CONTAINING PROTEIN 16"/>
    <property type="match status" value="1"/>
</dbReference>
<dbReference type="InterPro" id="IPR036770">
    <property type="entry name" value="Ankyrin_rpt-contain_sf"/>
</dbReference>
<evidence type="ECO:0000256" key="2">
    <source>
        <dbReference type="ARBA" id="ARBA00023043"/>
    </source>
</evidence>
<gene>
    <name evidence="4" type="ORF">FVE85_4997</name>
</gene>
<dbReference type="InterPro" id="IPR002110">
    <property type="entry name" value="Ankyrin_rpt"/>
</dbReference>
<dbReference type="PROSITE" id="PS50088">
    <property type="entry name" value="ANK_REPEAT"/>
    <property type="match status" value="4"/>
</dbReference>
<comment type="caution">
    <text evidence="4">The sequence shown here is derived from an EMBL/GenBank/DDBJ whole genome shotgun (WGS) entry which is preliminary data.</text>
</comment>
<keyword evidence="1" id="KW-0677">Repeat</keyword>
<dbReference type="Proteomes" id="UP000324585">
    <property type="component" value="Unassembled WGS sequence"/>
</dbReference>
<dbReference type="Pfam" id="PF00023">
    <property type="entry name" value="Ank"/>
    <property type="match status" value="1"/>
</dbReference>
<dbReference type="Pfam" id="PF12796">
    <property type="entry name" value="Ank_2"/>
    <property type="match status" value="1"/>
</dbReference>
<reference evidence="5" key="1">
    <citation type="journal article" date="2019" name="Nat. Commun.">
        <title>Expansion of phycobilisome linker gene families in mesophilic red algae.</title>
        <authorList>
            <person name="Lee J."/>
            <person name="Kim D."/>
            <person name="Bhattacharya D."/>
            <person name="Yoon H.S."/>
        </authorList>
    </citation>
    <scope>NUCLEOTIDE SEQUENCE [LARGE SCALE GENOMIC DNA]</scope>
    <source>
        <strain evidence="5">CCMP 1328</strain>
    </source>
</reference>
<dbReference type="PANTHER" id="PTHR24173">
    <property type="entry name" value="ANKYRIN REPEAT CONTAINING"/>
    <property type="match status" value="1"/>
</dbReference>
<name>A0A5J4YSH1_PORPP</name>
<dbReference type="OrthoDB" id="1577640at2759"/>
<feature type="repeat" description="ANK" evidence="3">
    <location>
        <begin position="229"/>
        <end position="269"/>
    </location>
</feature>
<evidence type="ECO:0000256" key="3">
    <source>
        <dbReference type="PROSITE-ProRule" id="PRU00023"/>
    </source>
</evidence>
<feature type="repeat" description="ANK" evidence="3">
    <location>
        <begin position="96"/>
        <end position="128"/>
    </location>
</feature>
<dbReference type="EMBL" id="VRMN01000006">
    <property type="protein sequence ID" value="KAA8493860.1"/>
    <property type="molecule type" value="Genomic_DNA"/>
</dbReference>